<dbReference type="STRING" id="1413211.U473_14020"/>
<dbReference type="SMART" id="SM00849">
    <property type="entry name" value="Lactamase_B"/>
    <property type="match status" value="1"/>
</dbReference>
<dbReference type="EMBL" id="LSKU01000002">
    <property type="protein sequence ID" value="KXG42579.1"/>
    <property type="molecule type" value="Genomic_DNA"/>
</dbReference>
<comment type="similarity">
    <text evidence="2">Belongs to the metallo-beta-lactamase superfamily.</text>
</comment>
<gene>
    <name evidence="7" type="ORF">U473_14020</name>
</gene>
<protein>
    <submittedName>
        <fullName evidence="7">MBL fold metallo-hydrolase</fullName>
    </submittedName>
</protein>
<comment type="cofactor">
    <cofactor evidence="1">
        <name>Zn(2+)</name>
        <dbReference type="ChEBI" id="CHEBI:29105"/>
    </cofactor>
</comment>
<keyword evidence="3" id="KW-0479">Metal-binding</keyword>
<dbReference type="InterPro" id="IPR001279">
    <property type="entry name" value="Metallo-B-lactamas"/>
</dbReference>
<dbReference type="InterPro" id="IPR036866">
    <property type="entry name" value="RibonucZ/Hydroxyglut_hydro"/>
</dbReference>
<dbReference type="PANTHER" id="PTHR42978">
    <property type="entry name" value="QUORUM-QUENCHING LACTONASE YTNP-RELATED-RELATED"/>
    <property type="match status" value="1"/>
</dbReference>
<evidence type="ECO:0000256" key="5">
    <source>
        <dbReference type="ARBA" id="ARBA00022833"/>
    </source>
</evidence>
<evidence type="ECO:0000256" key="4">
    <source>
        <dbReference type="ARBA" id="ARBA00022801"/>
    </source>
</evidence>
<evidence type="ECO:0000313" key="8">
    <source>
        <dbReference type="Proteomes" id="UP000070352"/>
    </source>
</evidence>
<dbReference type="CDD" id="cd07729">
    <property type="entry name" value="AHL_lactonase_MBL-fold"/>
    <property type="match status" value="1"/>
</dbReference>
<keyword evidence="4 7" id="KW-0378">Hydrolase</keyword>
<dbReference type="PANTHER" id="PTHR42978:SF2">
    <property type="entry name" value="102 KBASES UNSTABLE REGION: FROM 1 TO 119443"/>
    <property type="match status" value="1"/>
</dbReference>
<dbReference type="AlphaFoldDB" id="A0A135L0Y4"/>
<dbReference type="Proteomes" id="UP000070352">
    <property type="component" value="Unassembled WGS sequence"/>
</dbReference>
<keyword evidence="8" id="KW-1185">Reference proteome</keyword>
<dbReference type="SUPFAM" id="SSF56281">
    <property type="entry name" value="Metallo-hydrolase/oxidoreductase"/>
    <property type="match status" value="1"/>
</dbReference>
<proteinExistence type="inferred from homology"/>
<feature type="domain" description="Metallo-beta-lactamase" evidence="6">
    <location>
        <begin position="40"/>
        <end position="251"/>
    </location>
</feature>
<dbReference type="Gene3D" id="3.60.15.10">
    <property type="entry name" value="Ribonuclease Z/Hydroxyacylglutathione hydrolase-like"/>
    <property type="match status" value="1"/>
</dbReference>
<evidence type="ECO:0000256" key="3">
    <source>
        <dbReference type="ARBA" id="ARBA00022723"/>
    </source>
</evidence>
<dbReference type="InterPro" id="IPR051013">
    <property type="entry name" value="MBL_superfamily_lactonases"/>
</dbReference>
<dbReference type="Pfam" id="PF00753">
    <property type="entry name" value="Lactamase_B"/>
    <property type="match status" value="1"/>
</dbReference>
<organism evidence="7 8">
    <name type="scientific">Tepidibacillus decaturensis</name>
    <dbReference type="NCBI Taxonomy" id="1413211"/>
    <lineage>
        <taxon>Bacteria</taxon>
        <taxon>Bacillati</taxon>
        <taxon>Bacillota</taxon>
        <taxon>Bacilli</taxon>
        <taxon>Bacillales</taxon>
        <taxon>Bacillaceae</taxon>
        <taxon>Tepidibacillus</taxon>
    </lineage>
</organism>
<name>A0A135L0Y4_9BACI</name>
<dbReference type="OrthoDB" id="333278at2"/>
<dbReference type="GO" id="GO:0016787">
    <property type="term" value="F:hydrolase activity"/>
    <property type="evidence" value="ECO:0007669"/>
    <property type="project" value="UniProtKB-KW"/>
</dbReference>
<evidence type="ECO:0000256" key="2">
    <source>
        <dbReference type="ARBA" id="ARBA00007749"/>
    </source>
</evidence>
<accession>A0A135L0Y4</accession>
<evidence type="ECO:0000256" key="1">
    <source>
        <dbReference type="ARBA" id="ARBA00001947"/>
    </source>
</evidence>
<dbReference type="GO" id="GO:0046872">
    <property type="term" value="F:metal ion binding"/>
    <property type="evidence" value="ECO:0007669"/>
    <property type="project" value="UniProtKB-KW"/>
</dbReference>
<sequence length="267" mass="30262">MKVYVLDTGWLECDENWMVAQSVLGSVSNKTPQVNWIKIPVYAVLIDHPQGKILYDLGCHPDAMNGYWPAGLASVFPFYYEESQSFVSQLALTGTKPEDIKTIVVSHLHLDHAGNMHLFKHADVYVHRQDFIYGQTLVHLSPDPATHGAYVKADLEVPVKQYHLVDEDFELVPGVELISLPGHTPGVLGLIVHLEKEGTLIFPQDAVYDRRNYGPPAKASGIVYDSIEFFKSIEKVRKYAEKYNAKVMFSHDMEFFKTMKVAPDFYE</sequence>
<keyword evidence="5" id="KW-0862">Zinc</keyword>
<evidence type="ECO:0000259" key="6">
    <source>
        <dbReference type="SMART" id="SM00849"/>
    </source>
</evidence>
<comment type="caution">
    <text evidence="7">The sequence shown here is derived from an EMBL/GenBank/DDBJ whole genome shotgun (WGS) entry which is preliminary data.</text>
</comment>
<evidence type="ECO:0000313" key="7">
    <source>
        <dbReference type="EMBL" id="KXG42579.1"/>
    </source>
</evidence>
<reference evidence="7 8" key="1">
    <citation type="submission" date="2016-02" db="EMBL/GenBank/DDBJ databases">
        <title>Draft Genome for Tepidibacillus decaturensis nov. sp. Strain Z9, an Anaerobic, Moderately Thermophilic and Heterotrophic Bacterium from Deep Subsurface of the Illinois Basin, USA.</title>
        <authorList>
            <person name="Dong Y."/>
            <person name="Chang J.Y."/>
            <person name="Sanford R."/>
            <person name="Fouke B.W."/>
        </authorList>
    </citation>
    <scope>NUCLEOTIDE SEQUENCE [LARGE SCALE GENOMIC DNA]</scope>
    <source>
        <strain evidence="7 8">Z9</strain>
    </source>
</reference>
<dbReference type="RefSeq" id="WP_068727849.1">
    <property type="nucleotide sequence ID" value="NZ_LSKU01000002.1"/>
</dbReference>